<dbReference type="EMBL" id="LZSO01000051">
    <property type="protein sequence ID" value="OBB21857.1"/>
    <property type="molecule type" value="Genomic_DNA"/>
</dbReference>
<protein>
    <recommendedName>
        <fullName evidence="4">PASTA domain-containing protein</fullName>
    </recommendedName>
</protein>
<evidence type="ECO:0000256" key="1">
    <source>
        <dbReference type="SAM" id="SignalP"/>
    </source>
</evidence>
<evidence type="ECO:0008006" key="4">
    <source>
        <dbReference type="Google" id="ProtNLM"/>
    </source>
</evidence>
<dbReference type="Proteomes" id="UP000093902">
    <property type="component" value="Unassembled WGS sequence"/>
</dbReference>
<accession>A0A1A0QI87</accession>
<organism evidence="2 3">
    <name type="scientific">Mycolicibacterium peregrinum</name>
    <name type="common">Mycobacterium peregrinum</name>
    <dbReference type="NCBI Taxonomy" id="43304"/>
    <lineage>
        <taxon>Bacteria</taxon>
        <taxon>Bacillati</taxon>
        <taxon>Actinomycetota</taxon>
        <taxon>Actinomycetes</taxon>
        <taxon>Mycobacteriales</taxon>
        <taxon>Mycobacteriaceae</taxon>
        <taxon>Mycolicibacterium</taxon>
    </lineage>
</organism>
<feature type="chain" id="PRO_5039099692" description="PASTA domain-containing protein" evidence="1">
    <location>
        <begin position="30"/>
        <end position="112"/>
    </location>
</feature>
<name>A0A1A0QI87_MYCPR</name>
<keyword evidence="1" id="KW-0732">Signal</keyword>
<dbReference type="AlphaFoldDB" id="A0A1A0QI87"/>
<dbReference type="STRING" id="43304.GCA_001403655_04224"/>
<reference evidence="3" key="1">
    <citation type="submission" date="2016-06" db="EMBL/GenBank/DDBJ databases">
        <authorList>
            <person name="Sutton G."/>
            <person name="Brinkac L."/>
            <person name="Sanka R."/>
            <person name="Adams M."/>
            <person name="Lau E."/>
            <person name="Mehaffy C."/>
            <person name="Tameris M."/>
            <person name="Hatherill M."/>
            <person name="Hanekom W."/>
            <person name="Mahomed H."/>
            <person name="Mcshane H."/>
        </authorList>
    </citation>
    <scope>NUCLEOTIDE SEQUENCE [LARGE SCALE GENOMIC DNA]</scope>
    <source>
        <strain evidence="3">852002-51209_SCH5440388</strain>
    </source>
</reference>
<sequence>MVRRTSCAKVFASFAALCAAIVLAPSAVADPTAGTRSAADTINDLTAKGYNVQINWVSGVSSEPLTRCRATAVHNPDRSPGVDPSNTTVYVDVSCPNEPDDDIWGGIGIGFG</sequence>
<dbReference type="OrthoDB" id="4638965at2"/>
<proteinExistence type="predicted"/>
<dbReference type="RefSeq" id="WP_064938027.1">
    <property type="nucleotide sequence ID" value="NZ_LZSO01000051.1"/>
</dbReference>
<feature type="signal peptide" evidence="1">
    <location>
        <begin position="1"/>
        <end position="29"/>
    </location>
</feature>
<gene>
    <name evidence="2" type="ORF">A5792_07380</name>
</gene>
<evidence type="ECO:0000313" key="2">
    <source>
        <dbReference type="EMBL" id="OBB21857.1"/>
    </source>
</evidence>
<comment type="caution">
    <text evidence="2">The sequence shown here is derived from an EMBL/GenBank/DDBJ whole genome shotgun (WGS) entry which is preliminary data.</text>
</comment>
<evidence type="ECO:0000313" key="3">
    <source>
        <dbReference type="Proteomes" id="UP000093902"/>
    </source>
</evidence>